<accession>A0A5J5C8E7</accession>
<keyword evidence="3" id="KW-1185">Reference proteome</keyword>
<dbReference type="AlphaFoldDB" id="A0A5J5C8E7"/>
<evidence type="ECO:0000313" key="2">
    <source>
        <dbReference type="EMBL" id="KAA8549881.1"/>
    </source>
</evidence>
<evidence type="ECO:0000256" key="1">
    <source>
        <dbReference type="SAM" id="MobiDB-lite"/>
    </source>
</evidence>
<gene>
    <name evidence="2" type="ORF">F0562_001565</name>
</gene>
<feature type="region of interest" description="Disordered" evidence="1">
    <location>
        <begin position="81"/>
        <end position="106"/>
    </location>
</feature>
<dbReference type="Proteomes" id="UP000325577">
    <property type="component" value="Linkage Group LG0"/>
</dbReference>
<name>A0A5J5C8E7_9ASTE</name>
<proteinExistence type="predicted"/>
<evidence type="ECO:0000313" key="3">
    <source>
        <dbReference type="Proteomes" id="UP000325577"/>
    </source>
</evidence>
<protein>
    <submittedName>
        <fullName evidence="2">Uncharacterized protein</fullName>
    </submittedName>
</protein>
<dbReference type="EMBL" id="CM018031">
    <property type="protein sequence ID" value="KAA8549881.1"/>
    <property type="molecule type" value="Genomic_DNA"/>
</dbReference>
<organism evidence="2 3">
    <name type="scientific">Nyssa sinensis</name>
    <dbReference type="NCBI Taxonomy" id="561372"/>
    <lineage>
        <taxon>Eukaryota</taxon>
        <taxon>Viridiplantae</taxon>
        <taxon>Streptophyta</taxon>
        <taxon>Embryophyta</taxon>
        <taxon>Tracheophyta</taxon>
        <taxon>Spermatophyta</taxon>
        <taxon>Magnoliopsida</taxon>
        <taxon>eudicotyledons</taxon>
        <taxon>Gunneridae</taxon>
        <taxon>Pentapetalae</taxon>
        <taxon>asterids</taxon>
        <taxon>Cornales</taxon>
        <taxon>Nyssaceae</taxon>
        <taxon>Nyssa</taxon>
    </lineage>
</organism>
<sequence>MVFIDYEGEFVFCPYVKQVSGEIDLGLYGNSVEDFDLSTGKSLSRGMFSVMNPKTSNLIVLQVVKSLAKYDHSKSSIGSFKMPNDVSHDSEIGDGIEPSGSQDDTTCEKMSKYRHNPNKNVDAELNSTIGGPEVMVIEDSNVEISKDGRADLSNEITGNDVKEMHEECARNSHNPAGTTLNIDPLPPGKTKFLRIYQRRANLANEAGVKSIFFVGKTRETLMQDRESKEASVTHVFDFMAGYSARMSSRPSVSKFSS</sequence>
<reference evidence="2 3" key="1">
    <citation type="submission" date="2019-09" db="EMBL/GenBank/DDBJ databases">
        <title>A chromosome-level genome assembly of the Chinese tupelo Nyssa sinensis.</title>
        <authorList>
            <person name="Yang X."/>
            <person name="Kang M."/>
            <person name="Yang Y."/>
            <person name="Xiong H."/>
            <person name="Wang M."/>
            <person name="Zhang Z."/>
            <person name="Wang Z."/>
            <person name="Wu H."/>
            <person name="Ma T."/>
            <person name="Liu J."/>
            <person name="Xi Z."/>
        </authorList>
    </citation>
    <scope>NUCLEOTIDE SEQUENCE [LARGE SCALE GENOMIC DNA]</scope>
    <source>
        <strain evidence="2">J267</strain>
        <tissue evidence="2">Leaf</tissue>
    </source>
</reference>